<accession>A0A0A0LFN5</accession>
<dbReference type="Gramene" id="KGN58916">
    <property type="protein sequence ID" value="KGN58916"/>
    <property type="gene ID" value="Csa_3G736640"/>
</dbReference>
<gene>
    <name evidence="1" type="ORF">Csa_3G736640</name>
</gene>
<sequence>MADATVGWSNGVSSSSSSFLCVSVCGVSGGVCMISYPSPRCTTIAFLFPKKSKPETQSKPYVTSSDRLLKIFQDPLLVITEKDMGKSNRVKSSLDTFEANPKCF</sequence>
<reference evidence="1 2" key="2">
    <citation type="journal article" date="2009" name="PLoS ONE">
        <title>An integrated genetic and cytogenetic map of the cucumber genome.</title>
        <authorList>
            <person name="Ren Y."/>
            <person name="Zhang Z."/>
            <person name="Liu J."/>
            <person name="Staub J.E."/>
            <person name="Han Y."/>
            <person name="Cheng Z."/>
            <person name="Li X."/>
            <person name="Lu J."/>
            <person name="Miao H."/>
            <person name="Kang H."/>
            <person name="Xie B."/>
            <person name="Gu X."/>
            <person name="Wang X."/>
            <person name="Du Y."/>
            <person name="Jin W."/>
            <person name="Huang S."/>
        </authorList>
    </citation>
    <scope>NUCLEOTIDE SEQUENCE [LARGE SCALE GENOMIC DNA]</scope>
    <source>
        <strain evidence="2">cv. 9930</strain>
    </source>
</reference>
<keyword evidence="2" id="KW-1185">Reference proteome</keyword>
<reference evidence="1 2" key="1">
    <citation type="journal article" date="2009" name="Nat. Genet.">
        <title>The genome of the cucumber, Cucumis sativus L.</title>
        <authorList>
            <person name="Huang S."/>
            <person name="Li R."/>
            <person name="Zhang Z."/>
            <person name="Li L."/>
            <person name="Gu X."/>
            <person name="Fan W."/>
            <person name="Lucas W.J."/>
            <person name="Wang X."/>
            <person name="Xie B."/>
            <person name="Ni P."/>
            <person name="Ren Y."/>
            <person name="Zhu H."/>
            <person name="Li J."/>
            <person name="Lin K."/>
            <person name="Jin W."/>
            <person name="Fei Z."/>
            <person name="Li G."/>
            <person name="Staub J."/>
            <person name="Kilian A."/>
            <person name="van der Vossen E.A."/>
            <person name="Wu Y."/>
            <person name="Guo J."/>
            <person name="He J."/>
            <person name="Jia Z."/>
            <person name="Ren Y."/>
            <person name="Tian G."/>
            <person name="Lu Y."/>
            <person name="Ruan J."/>
            <person name="Qian W."/>
            <person name="Wang M."/>
            <person name="Huang Q."/>
            <person name="Li B."/>
            <person name="Xuan Z."/>
            <person name="Cao J."/>
            <person name="Asan"/>
            <person name="Wu Z."/>
            <person name="Zhang J."/>
            <person name="Cai Q."/>
            <person name="Bai Y."/>
            <person name="Zhao B."/>
            <person name="Han Y."/>
            <person name="Li Y."/>
            <person name="Li X."/>
            <person name="Wang S."/>
            <person name="Shi Q."/>
            <person name="Liu S."/>
            <person name="Cho W.K."/>
            <person name="Kim J.Y."/>
            <person name="Xu Y."/>
            <person name="Heller-Uszynska K."/>
            <person name="Miao H."/>
            <person name="Cheng Z."/>
            <person name="Zhang S."/>
            <person name="Wu J."/>
            <person name="Yang Y."/>
            <person name="Kang H."/>
            <person name="Li M."/>
            <person name="Liang H."/>
            <person name="Ren X."/>
            <person name="Shi Z."/>
            <person name="Wen M."/>
            <person name="Jian M."/>
            <person name="Yang H."/>
            <person name="Zhang G."/>
            <person name="Yang Z."/>
            <person name="Chen R."/>
            <person name="Liu S."/>
            <person name="Li J."/>
            <person name="Ma L."/>
            <person name="Liu H."/>
            <person name="Zhou Y."/>
            <person name="Zhao J."/>
            <person name="Fang X."/>
            <person name="Li G."/>
            <person name="Fang L."/>
            <person name="Li Y."/>
            <person name="Liu D."/>
            <person name="Zheng H."/>
            <person name="Zhang Y."/>
            <person name="Qin N."/>
            <person name="Li Z."/>
            <person name="Yang G."/>
            <person name="Yang S."/>
            <person name="Bolund L."/>
            <person name="Kristiansen K."/>
            <person name="Zheng H."/>
            <person name="Li S."/>
            <person name="Zhang X."/>
            <person name="Yang H."/>
            <person name="Wang J."/>
            <person name="Sun R."/>
            <person name="Zhang B."/>
            <person name="Jiang S."/>
            <person name="Wang J."/>
            <person name="Du Y."/>
            <person name="Li S."/>
        </authorList>
    </citation>
    <scope>NUCLEOTIDE SEQUENCE [LARGE SCALE GENOMIC DNA]</scope>
    <source>
        <strain evidence="2">cv. 9930</strain>
    </source>
</reference>
<organism evidence="1 2">
    <name type="scientific">Cucumis sativus</name>
    <name type="common">Cucumber</name>
    <dbReference type="NCBI Taxonomy" id="3659"/>
    <lineage>
        <taxon>Eukaryota</taxon>
        <taxon>Viridiplantae</taxon>
        <taxon>Streptophyta</taxon>
        <taxon>Embryophyta</taxon>
        <taxon>Tracheophyta</taxon>
        <taxon>Spermatophyta</taxon>
        <taxon>Magnoliopsida</taxon>
        <taxon>eudicotyledons</taxon>
        <taxon>Gunneridae</taxon>
        <taxon>Pentapetalae</taxon>
        <taxon>rosids</taxon>
        <taxon>fabids</taxon>
        <taxon>Cucurbitales</taxon>
        <taxon>Cucurbitaceae</taxon>
        <taxon>Benincaseae</taxon>
        <taxon>Cucumis</taxon>
    </lineage>
</organism>
<dbReference type="EMBL" id="CM002924">
    <property type="protein sequence ID" value="KGN58916.1"/>
    <property type="molecule type" value="Genomic_DNA"/>
</dbReference>
<dbReference type="Proteomes" id="UP000029981">
    <property type="component" value="Chromosome 3"/>
</dbReference>
<reference evidence="1 2" key="3">
    <citation type="journal article" date="2010" name="BMC Genomics">
        <title>Transcriptome sequencing and comparative analysis of cucumber flowers with different sex types.</title>
        <authorList>
            <person name="Guo S."/>
            <person name="Zheng Y."/>
            <person name="Joung J.G."/>
            <person name="Liu S."/>
            <person name="Zhang Z."/>
            <person name="Crasta O.R."/>
            <person name="Sobral B.W."/>
            <person name="Xu Y."/>
            <person name="Huang S."/>
            <person name="Fei Z."/>
        </authorList>
    </citation>
    <scope>NUCLEOTIDE SEQUENCE [LARGE SCALE GENOMIC DNA]</scope>
    <source>
        <strain evidence="2">cv. 9930</strain>
    </source>
</reference>
<evidence type="ECO:0000313" key="1">
    <source>
        <dbReference type="EMBL" id="KGN58916.1"/>
    </source>
</evidence>
<proteinExistence type="predicted"/>
<reference evidence="1 2" key="4">
    <citation type="journal article" date="2011" name="BMC Genomics">
        <title>RNA-Seq improves annotation of protein-coding genes in the cucumber genome.</title>
        <authorList>
            <person name="Li Z."/>
            <person name="Zhang Z."/>
            <person name="Yan P."/>
            <person name="Huang S."/>
            <person name="Fei Z."/>
            <person name="Lin K."/>
        </authorList>
    </citation>
    <scope>NUCLEOTIDE SEQUENCE [LARGE SCALE GENOMIC DNA]</scope>
    <source>
        <strain evidence="2">cv. 9930</strain>
    </source>
</reference>
<protein>
    <submittedName>
        <fullName evidence="1">Uncharacterized protein</fullName>
    </submittedName>
</protein>
<dbReference type="AlphaFoldDB" id="A0A0A0LFN5"/>
<evidence type="ECO:0000313" key="2">
    <source>
        <dbReference type="Proteomes" id="UP000029981"/>
    </source>
</evidence>
<name>A0A0A0LFN5_CUCSA</name>